<evidence type="ECO:0000313" key="3">
    <source>
        <dbReference type="Proteomes" id="UP000027120"/>
    </source>
</evidence>
<protein>
    <recommendedName>
        <fullName evidence="1">DUF4216 domain-containing protein</fullName>
    </recommendedName>
</protein>
<organism evidence="2 3">
    <name type="scientific">Citrus sinensis</name>
    <name type="common">Sweet orange</name>
    <name type="synonym">Citrus aurantium var. sinensis</name>
    <dbReference type="NCBI Taxonomy" id="2711"/>
    <lineage>
        <taxon>Eukaryota</taxon>
        <taxon>Viridiplantae</taxon>
        <taxon>Streptophyta</taxon>
        <taxon>Embryophyta</taxon>
        <taxon>Tracheophyta</taxon>
        <taxon>Spermatophyta</taxon>
        <taxon>Magnoliopsida</taxon>
        <taxon>eudicotyledons</taxon>
        <taxon>Gunneridae</taxon>
        <taxon>Pentapetalae</taxon>
        <taxon>rosids</taxon>
        <taxon>malvids</taxon>
        <taxon>Sapindales</taxon>
        <taxon>Rutaceae</taxon>
        <taxon>Aurantioideae</taxon>
        <taxon>Citrus</taxon>
    </lineage>
</organism>
<dbReference type="PANTHER" id="PTHR48258:SF15">
    <property type="entry name" value="OS02G0543900 PROTEIN"/>
    <property type="match status" value="1"/>
</dbReference>
<proteinExistence type="predicted"/>
<dbReference type="AlphaFoldDB" id="A0A067D3B4"/>
<name>A0A067D3B4_CITSI</name>
<keyword evidence="3" id="KW-1185">Reference proteome</keyword>
<gene>
    <name evidence="2" type="ORF">CISIN_1g048270mg</name>
</gene>
<sequence>MSFPENINILANGPDRFARRFKGYIINGFRFRTNNIDKNKTTQNSGVVTKVDTVSYASARDKNPHLGEVTYYGVLTDVIEIRYTNDMKFVLLKCDWVNNQVGKKQDQLKFPMVNFNHLLYKDNQIGDDPFILASQAEQVCYVQDPIDPNWHVVLKMTVRDFFDMYSKDSSAIPKIVPQVELHPHQQLDDSIYMNDKDVNWVREGVDGKNRRHKYS</sequence>
<dbReference type="Pfam" id="PF13952">
    <property type="entry name" value="DUF4216"/>
    <property type="match status" value="1"/>
</dbReference>
<dbReference type="EMBL" id="KK790587">
    <property type="protein sequence ID" value="KDO37474.1"/>
    <property type="molecule type" value="Genomic_DNA"/>
</dbReference>
<reference evidence="2 3" key="1">
    <citation type="submission" date="2014-04" db="EMBL/GenBank/DDBJ databases">
        <authorList>
            <consortium name="International Citrus Genome Consortium"/>
            <person name="Gmitter F."/>
            <person name="Chen C."/>
            <person name="Farmerie W."/>
            <person name="Harkins T."/>
            <person name="Desany B."/>
            <person name="Mohiuddin M."/>
            <person name="Kodira C."/>
            <person name="Borodovsky M."/>
            <person name="Lomsadze A."/>
            <person name="Burns P."/>
            <person name="Jenkins J."/>
            <person name="Prochnik S."/>
            <person name="Shu S."/>
            <person name="Chapman J."/>
            <person name="Pitluck S."/>
            <person name="Schmutz J."/>
            <person name="Rokhsar D."/>
        </authorList>
    </citation>
    <scope>NUCLEOTIDE SEQUENCE</scope>
</reference>
<evidence type="ECO:0000313" key="2">
    <source>
        <dbReference type="EMBL" id="KDO37474.1"/>
    </source>
</evidence>
<dbReference type="Proteomes" id="UP000027120">
    <property type="component" value="Unassembled WGS sequence"/>
</dbReference>
<accession>A0A067D3B4</accession>
<feature type="domain" description="DUF4216" evidence="1">
    <location>
        <begin position="79"/>
        <end position="153"/>
    </location>
</feature>
<evidence type="ECO:0000259" key="1">
    <source>
        <dbReference type="Pfam" id="PF13952"/>
    </source>
</evidence>
<dbReference type="PANTHER" id="PTHR48258">
    <property type="entry name" value="DUF4218 DOMAIN-CONTAINING PROTEIN-RELATED"/>
    <property type="match status" value="1"/>
</dbReference>
<dbReference type="InterPro" id="IPR025312">
    <property type="entry name" value="DUF4216"/>
</dbReference>